<organism evidence="2 3">
    <name type="scientific">Haematococcus lacustris</name>
    <name type="common">Green alga</name>
    <name type="synonym">Haematococcus pluvialis</name>
    <dbReference type="NCBI Taxonomy" id="44745"/>
    <lineage>
        <taxon>Eukaryota</taxon>
        <taxon>Viridiplantae</taxon>
        <taxon>Chlorophyta</taxon>
        <taxon>core chlorophytes</taxon>
        <taxon>Chlorophyceae</taxon>
        <taxon>CS clade</taxon>
        <taxon>Chlamydomonadales</taxon>
        <taxon>Haematococcaceae</taxon>
        <taxon>Haematococcus</taxon>
    </lineage>
</organism>
<reference evidence="2 3" key="1">
    <citation type="submission" date="2020-02" db="EMBL/GenBank/DDBJ databases">
        <title>Draft genome sequence of Haematococcus lacustris strain NIES-144.</title>
        <authorList>
            <person name="Morimoto D."/>
            <person name="Nakagawa S."/>
            <person name="Yoshida T."/>
            <person name="Sawayama S."/>
        </authorList>
    </citation>
    <scope>NUCLEOTIDE SEQUENCE [LARGE SCALE GENOMIC DNA]</scope>
    <source>
        <strain evidence="2 3">NIES-144</strain>
    </source>
</reference>
<evidence type="ECO:0000313" key="3">
    <source>
        <dbReference type="Proteomes" id="UP000485058"/>
    </source>
</evidence>
<dbReference type="AlphaFoldDB" id="A0A699YL12"/>
<feature type="region of interest" description="Disordered" evidence="1">
    <location>
        <begin position="1"/>
        <end position="81"/>
    </location>
</feature>
<comment type="caution">
    <text evidence="2">The sequence shown here is derived from an EMBL/GenBank/DDBJ whole genome shotgun (WGS) entry which is preliminary data.</text>
</comment>
<dbReference type="Proteomes" id="UP000485058">
    <property type="component" value="Unassembled WGS sequence"/>
</dbReference>
<protein>
    <submittedName>
        <fullName evidence="2">Uncharacterized protein</fullName>
    </submittedName>
</protein>
<evidence type="ECO:0000256" key="1">
    <source>
        <dbReference type="SAM" id="MobiDB-lite"/>
    </source>
</evidence>
<dbReference type="EMBL" id="BLLF01000102">
    <property type="protein sequence ID" value="GFH07554.1"/>
    <property type="molecule type" value="Genomic_DNA"/>
</dbReference>
<gene>
    <name evidence="2" type="ORF">HaLaN_02372</name>
</gene>
<sequence>MAFMAQRQAAGDFSDPFCNSRRMLTAGLGGSGLPGHSGSPHGPGAPPSPGAFGTPLPSLFGTGVTPADSNKRSGTKGSRKR</sequence>
<accession>A0A699YL12</accession>
<name>A0A699YL12_HAELA</name>
<evidence type="ECO:0000313" key="2">
    <source>
        <dbReference type="EMBL" id="GFH07554.1"/>
    </source>
</evidence>
<keyword evidence="3" id="KW-1185">Reference proteome</keyword>
<proteinExistence type="predicted"/>